<dbReference type="InterPro" id="IPR003323">
    <property type="entry name" value="OTU_dom"/>
</dbReference>
<feature type="domain" description="DOC" evidence="15">
    <location>
        <begin position="918"/>
        <end position="1102"/>
    </location>
</feature>
<feature type="compositionally biased region" description="Polar residues" evidence="12">
    <location>
        <begin position="898"/>
        <end position="908"/>
    </location>
</feature>
<evidence type="ECO:0000259" key="13">
    <source>
        <dbReference type="PROSITE" id="PS50304"/>
    </source>
</evidence>
<dbReference type="GO" id="GO:0070979">
    <property type="term" value="P:protein K11-linked ubiquitination"/>
    <property type="evidence" value="ECO:0007669"/>
    <property type="project" value="TreeGrafter"/>
</dbReference>
<evidence type="ECO:0000256" key="12">
    <source>
        <dbReference type="SAM" id="MobiDB-lite"/>
    </source>
</evidence>
<comment type="subunit">
    <text evidence="10">The mammalian APC/C is composed at least of 14 distinct subunits ANAPC1, ANAPC2, CDC27/APC3, ANAPC4, ANAPC5, CDC16/APC6, ANAPC7, CDC23/APC8, ANAPC10, ANAPC11, CDC26/APC12, ANAPC13, ANAPC15 and ANAPC16 that assemble into a complex of at least 19 chains with a combined molecular mass of around 1.2 MDa; APC/C interacts with FZR1 and FBXO5. The C-terminus of APC10 binds to CDC27/APC3. Interacts with PIWIL1; interaction only takes place when PIWIL1 binds piRNA. Interacts with FBXO43; the interaction is direct.</text>
</comment>
<evidence type="ECO:0000259" key="15">
    <source>
        <dbReference type="PROSITE" id="PS51284"/>
    </source>
</evidence>
<feature type="domain" description="OTU" evidence="14">
    <location>
        <begin position="30"/>
        <end position="151"/>
    </location>
</feature>
<dbReference type="SUPFAM" id="SSF63748">
    <property type="entry name" value="Tudor/PWWP/MBT"/>
    <property type="match status" value="1"/>
</dbReference>
<evidence type="ECO:0000313" key="17">
    <source>
        <dbReference type="Proteomes" id="UP001356427"/>
    </source>
</evidence>
<dbReference type="Gene3D" id="2.60.120.260">
    <property type="entry name" value="Galactose-binding domain-like"/>
    <property type="match status" value="1"/>
</dbReference>
<feature type="compositionally biased region" description="Basic residues" evidence="12">
    <location>
        <begin position="481"/>
        <end position="490"/>
    </location>
</feature>
<proteinExistence type="inferred from homology"/>
<keyword evidence="17" id="KW-1185">Reference proteome</keyword>
<sequence>MDGCQPNMQQSIDERGVEKCMDEYLKSIGFHRKKIAKDGSCLFRAVAEQVLHCQSLHTKVRATCVQYLKKNKDNYEAFIEGDFEEYLIKLEDPQHWVGEVEINALALMYKSDFIIFQTPGKPPVQITDNGFNDKVRLCFLNGNHYDSVYPVSRVKNAALCQSVLYELLYERVCGTERSVVAPSLKGGTGNRGNDLLEDDPDNEQCRSSDESDVEGEDALWSQDGPAGPAAHRGHTTKSGGGRGQPLSNRVRRSLNPFLYRNTEYDVWVKSKRAQQKLDFCIAAGMQYTVGDKCKVRLDNGGRYYGAYIQEVSPDNGPVTVFIEELGRKRSVSLWNLRPPTDETTSWSTVTRDGKRLNNVSTPHPEWEGRGGGRRSGNPSPSETLPVSQAKGPSHSVGRGVHKQHSWPPQATVEEGGVRSTPHLNPRRPSSSTMSEAAAFGLSEAQRLARQEEQRDLALLEMELRDETSFPALGVVSNAREGKKRIGRGMRKSTGDEDQNLPPSFIPHGCTPPHFLPPPRPPPSSPLPSPPGSPQPPPLQPQTALHQLAHLYQDPLYPGFPLSDKEEIVQTPPYSYMHTGEDLPRDVNILRFFFNLGVKAFTNPMWPPHSYILPLHQAYSMQPKLPSVSLPLSHWYPSHSPAVTHTPPTSHPPTAPQEGYGHPHPQYPPSGLGGLHLHDHLQRPTLQSATEPPQHVEFRYGQDGRSALGYPSNLNAHPATTQPMPLQARMGVSIPWCSNVAPRPNTYTGICSIPIPKTQYPPPAPRPSPPNQYPPAPQPSTHTSQPQAQPYPPAPAATPHSPPSVPQYPSASLGYYPAPRLPSGNQSQTPLDPHPASGASCLGMRSRHSPLENRHANTTSVINITTEAAVTSLSSTAAYTERALQNVPAGFTDRGQGDMKTSGTLPPNEQENHDIGVSMATPSKTPPGSDPKQLERTGTVREIGSQAVWSLSSCKPGFGVDQLRDDNLETYWQSDGSQPHLVNIQFRRKTTVKMLCIYADYKSDESYTPSKISVRVGNNFHNLQEIRQLEMVEPSGWIHIPLLDTVNNPIRTFMIQIAVLANHQNGRDTHMRQIKVYTPVEESSIGKFPRCTTVDFMMYRTIR</sequence>
<evidence type="ECO:0000256" key="10">
    <source>
        <dbReference type="ARBA" id="ARBA00063902"/>
    </source>
</evidence>
<dbReference type="InterPro" id="IPR016901">
    <property type="entry name" value="APC10/Doc1"/>
</dbReference>
<dbReference type="InterPro" id="IPR004939">
    <property type="entry name" value="APC_su10/DOC_dom"/>
</dbReference>
<evidence type="ECO:0000256" key="5">
    <source>
        <dbReference type="ARBA" id="ARBA00022776"/>
    </source>
</evidence>
<feature type="region of interest" description="Disordered" evidence="12">
    <location>
        <begin position="336"/>
        <end position="435"/>
    </location>
</feature>
<feature type="region of interest" description="Disordered" evidence="12">
    <location>
        <begin position="640"/>
        <end position="676"/>
    </location>
</feature>
<evidence type="ECO:0000256" key="3">
    <source>
        <dbReference type="ARBA" id="ARBA00022618"/>
    </source>
</evidence>
<dbReference type="GO" id="GO:0008234">
    <property type="term" value="F:cysteine-type peptidase activity"/>
    <property type="evidence" value="ECO:0007669"/>
    <property type="project" value="UniProtKB-KW"/>
</dbReference>
<dbReference type="Gene3D" id="3.90.70.80">
    <property type="match status" value="1"/>
</dbReference>
<keyword evidence="7" id="KW-0378">Hydrolase</keyword>
<dbReference type="EMBL" id="JAGTTL010000039">
    <property type="protein sequence ID" value="KAK6291632.1"/>
    <property type="molecule type" value="Genomic_DNA"/>
</dbReference>
<feature type="domain" description="Tudor" evidence="13">
    <location>
        <begin position="286"/>
        <end position="346"/>
    </location>
</feature>
<dbReference type="PRINTS" id="PR01217">
    <property type="entry name" value="PRICHEXTENSN"/>
</dbReference>
<dbReference type="CDD" id="cd08366">
    <property type="entry name" value="APC10"/>
    <property type="match status" value="1"/>
</dbReference>
<dbReference type="PROSITE" id="PS50802">
    <property type="entry name" value="OTU"/>
    <property type="match status" value="1"/>
</dbReference>
<dbReference type="Pfam" id="PF02338">
    <property type="entry name" value="OTU"/>
    <property type="match status" value="1"/>
</dbReference>
<dbReference type="Pfam" id="PF03256">
    <property type="entry name" value="ANAPC10"/>
    <property type="match status" value="1"/>
</dbReference>
<dbReference type="Proteomes" id="UP001356427">
    <property type="component" value="Unassembled WGS sequence"/>
</dbReference>
<feature type="compositionally biased region" description="Pro residues" evidence="12">
    <location>
        <begin position="758"/>
        <end position="777"/>
    </location>
</feature>
<dbReference type="PANTHER" id="PTHR12936">
    <property type="entry name" value="ANAPHASE-PROMOTING COMPLEX 10"/>
    <property type="match status" value="1"/>
</dbReference>
<comment type="similarity">
    <text evidence="1">Belongs to the APC10 family.</text>
</comment>
<keyword evidence="8" id="KW-0131">Cell cycle</keyword>
<dbReference type="GO" id="GO:0031145">
    <property type="term" value="P:anaphase-promoting complex-dependent catabolic process"/>
    <property type="evidence" value="ECO:0007669"/>
    <property type="project" value="InterPro"/>
</dbReference>
<evidence type="ECO:0000256" key="7">
    <source>
        <dbReference type="ARBA" id="ARBA00022807"/>
    </source>
</evidence>
<dbReference type="GO" id="GO:0005680">
    <property type="term" value="C:anaphase-promoting complex"/>
    <property type="evidence" value="ECO:0007669"/>
    <property type="project" value="InterPro"/>
</dbReference>
<dbReference type="InterPro" id="IPR008979">
    <property type="entry name" value="Galactose-bd-like_sf"/>
</dbReference>
<dbReference type="SMART" id="SM01337">
    <property type="entry name" value="APC10"/>
    <property type="match status" value="1"/>
</dbReference>
<keyword evidence="7" id="KW-0788">Thiol protease</keyword>
<protein>
    <recommendedName>
        <fullName evidence="2">Anaphase-promoting complex subunit 10</fullName>
    </recommendedName>
    <alternativeName>
        <fullName evidence="11">Cyclosome subunit 10</fullName>
    </alternativeName>
</protein>
<feature type="region of interest" description="Disordered" evidence="12">
    <location>
        <begin position="480"/>
        <end position="540"/>
    </location>
</feature>
<organism evidence="16 17">
    <name type="scientific">Coregonus suidteri</name>
    <dbReference type="NCBI Taxonomy" id="861788"/>
    <lineage>
        <taxon>Eukaryota</taxon>
        <taxon>Metazoa</taxon>
        <taxon>Chordata</taxon>
        <taxon>Craniata</taxon>
        <taxon>Vertebrata</taxon>
        <taxon>Euteleostomi</taxon>
        <taxon>Actinopterygii</taxon>
        <taxon>Neopterygii</taxon>
        <taxon>Teleostei</taxon>
        <taxon>Protacanthopterygii</taxon>
        <taxon>Salmoniformes</taxon>
        <taxon>Salmonidae</taxon>
        <taxon>Coregoninae</taxon>
        <taxon>Coregonus</taxon>
    </lineage>
</organism>
<feature type="region of interest" description="Disordered" evidence="12">
    <location>
        <begin position="757"/>
        <end position="845"/>
    </location>
</feature>
<evidence type="ECO:0000313" key="16">
    <source>
        <dbReference type="EMBL" id="KAK6291632.1"/>
    </source>
</evidence>
<keyword evidence="6" id="KW-0833">Ubl conjugation pathway</keyword>
<dbReference type="FunFam" id="2.60.120.260:FF:000019">
    <property type="entry name" value="Anaphase-promoting complex subunit 10"/>
    <property type="match status" value="1"/>
</dbReference>
<dbReference type="PANTHER" id="PTHR12936:SF0">
    <property type="entry name" value="ANAPHASE-PROMOTING COMPLEX SUBUNIT 10"/>
    <property type="match status" value="1"/>
</dbReference>
<comment type="caution">
    <text evidence="16">The sequence shown here is derived from an EMBL/GenBank/DDBJ whole genome shotgun (WGS) entry which is preliminary data.</text>
</comment>
<dbReference type="GO" id="GO:0051301">
    <property type="term" value="P:cell division"/>
    <property type="evidence" value="ECO:0007669"/>
    <property type="project" value="UniProtKB-KW"/>
</dbReference>
<evidence type="ECO:0000256" key="4">
    <source>
        <dbReference type="ARBA" id="ARBA00022670"/>
    </source>
</evidence>
<keyword evidence="3" id="KW-0132">Cell division</keyword>
<dbReference type="InterPro" id="IPR002999">
    <property type="entry name" value="Tudor"/>
</dbReference>
<feature type="region of interest" description="Disordered" evidence="12">
    <location>
        <begin position="182"/>
        <end position="248"/>
    </location>
</feature>
<evidence type="ECO:0000256" key="2">
    <source>
        <dbReference type="ARBA" id="ARBA00013927"/>
    </source>
</evidence>
<feature type="region of interest" description="Disordered" evidence="12">
    <location>
        <begin position="888"/>
        <end position="933"/>
    </location>
</feature>
<evidence type="ECO:0000256" key="6">
    <source>
        <dbReference type="ARBA" id="ARBA00022786"/>
    </source>
</evidence>
<evidence type="ECO:0000256" key="9">
    <source>
        <dbReference type="ARBA" id="ARBA00045696"/>
    </source>
</evidence>
<evidence type="ECO:0000256" key="11">
    <source>
        <dbReference type="ARBA" id="ARBA00078348"/>
    </source>
</evidence>
<keyword evidence="5" id="KW-0498">Mitosis</keyword>
<dbReference type="SUPFAM" id="SSF49785">
    <property type="entry name" value="Galactose-binding domain-like"/>
    <property type="match status" value="1"/>
</dbReference>
<dbReference type="AlphaFoldDB" id="A0AAN8KFU8"/>
<dbReference type="InterPro" id="IPR038765">
    <property type="entry name" value="Papain-like_cys_pep_sf"/>
</dbReference>
<feature type="compositionally biased region" description="Pro residues" evidence="12">
    <location>
        <begin position="513"/>
        <end position="539"/>
    </location>
</feature>
<accession>A0AAN8KFU8</accession>
<reference evidence="16 17" key="1">
    <citation type="submission" date="2021-04" db="EMBL/GenBank/DDBJ databases">
        <authorList>
            <person name="De Guttry C."/>
            <person name="Zahm M."/>
            <person name="Klopp C."/>
            <person name="Cabau C."/>
            <person name="Louis A."/>
            <person name="Berthelot C."/>
            <person name="Parey E."/>
            <person name="Roest Crollius H."/>
            <person name="Montfort J."/>
            <person name="Robinson-Rechavi M."/>
            <person name="Bucao C."/>
            <person name="Bouchez O."/>
            <person name="Gislard M."/>
            <person name="Lluch J."/>
            <person name="Milhes M."/>
            <person name="Lampietro C."/>
            <person name="Lopez Roques C."/>
            <person name="Donnadieu C."/>
            <person name="Braasch I."/>
            <person name="Desvignes T."/>
            <person name="Postlethwait J."/>
            <person name="Bobe J."/>
            <person name="Wedekind C."/>
            <person name="Guiguen Y."/>
        </authorList>
    </citation>
    <scope>NUCLEOTIDE SEQUENCE [LARGE SCALE GENOMIC DNA]</scope>
    <source>
        <strain evidence="16">Cs_M1</strain>
        <tissue evidence="16">Blood</tissue>
    </source>
</reference>
<dbReference type="PROSITE" id="PS51284">
    <property type="entry name" value="DOC"/>
    <property type="match status" value="1"/>
</dbReference>
<feature type="compositionally biased region" description="Polar residues" evidence="12">
    <location>
        <begin position="341"/>
        <end position="350"/>
    </location>
</feature>
<gene>
    <name evidence="16" type="ORF">J4Q44_G00374160</name>
</gene>
<evidence type="ECO:0000256" key="1">
    <source>
        <dbReference type="ARBA" id="ARBA00006762"/>
    </source>
</evidence>
<dbReference type="CDD" id="cd20448">
    <property type="entry name" value="Tudor_OTUD4"/>
    <property type="match status" value="1"/>
</dbReference>
<evidence type="ECO:0000259" key="14">
    <source>
        <dbReference type="PROSITE" id="PS50802"/>
    </source>
</evidence>
<keyword evidence="4" id="KW-0645">Protease</keyword>
<comment type="function">
    <text evidence="9">Component of the anaphase promoting complex/cyclosome (APC/C), a cell cycle-regulated E3 ubiquitin ligase that controls progression through mitosis and the G1 phase of the cell cycle. The APC/C complex acts by mediating ubiquitination and subsequent degradation of target proteins: it mainly mediates the formation of 'Lys-11'-linked polyubiquitin chains and, to a lower extent, the formation of 'Lys-48'- and 'Lys-63'-linked polyubiquitin chains. The APC/C complex catalyzes assembly of branched 'Lys-11'-/'Lys-48'-linked branched ubiquitin chains on target proteins.</text>
</comment>
<feature type="compositionally biased region" description="Pro residues" evidence="12">
    <location>
        <begin position="788"/>
        <end position="805"/>
    </location>
</feature>
<dbReference type="PROSITE" id="PS50304">
    <property type="entry name" value="TUDOR"/>
    <property type="match status" value="1"/>
</dbReference>
<evidence type="ECO:0000256" key="8">
    <source>
        <dbReference type="ARBA" id="ARBA00023306"/>
    </source>
</evidence>
<name>A0AAN8KFU8_9TELE</name>
<dbReference type="SUPFAM" id="SSF54001">
    <property type="entry name" value="Cysteine proteinases"/>
    <property type="match status" value="1"/>
</dbReference>